<accession>A0A9J5Y7G0</accession>
<organism evidence="1 2">
    <name type="scientific">Solanum commersonii</name>
    <name type="common">Commerson's wild potato</name>
    <name type="synonym">Commerson's nightshade</name>
    <dbReference type="NCBI Taxonomy" id="4109"/>
    <lineage>
        <taxon>Eukaryota</taxon>
        <taxon>Viridiplantae</taxon>
        <taxon>Streptophyta</taxon>
        <taxon>Embryophyta</taxon>
        <taxon>Tracheophyta</taxon>
        <taxon>Spermatophyta</taxon>
        <taxon>Magnoliopsida</taxon>
        <taxon>eudicotyledons</taxon>
        <taxon>Gunneridae</taxon>
        <taxon>Pentapetalae</taxon>
        <taxon>asterids</taxon>
        <taxon>lamiids</taxon>
        <taxon>Solanales</taxon>
        <taxon>Solanaceae</taxon>
        <taxon>Solanoideae</taxon>
        <taxon>Solaneae</taxon>
        <taxon>Solanum</taxon>
    </lineage>
</organism>
<sequence>MLQVAYEYRKPLQTVWNAHNSNMDYRLDDNDWNDVKELIKFLKVFLFSYKKISGLYLSNYLICFTKYLFVESVKSIIENFKKYFFLIPQIHLTACFSNPTYKDVGASRMIEKIYLNLDIQVFEIPNLTTVKDNIKIEARKLYDLYNSCRINEVVCNEEHELLGVDMMNIILMLC</sequence>
<dbReference type="Proteomes" id="UP000824120">
    <property type="component" value="Chromosome 7"/>
</dbReference>
<dbReference type="OrthoDB" id="1305095at2759"/>
<reference evidence="1 2" key="1">
    <citation type="submission" date="2020-09" db="EMBL/GenBank/DDBJ databases">
        <title>De no assembly of potato wild relative species, Solanum commersonii.</title>
        <authorList>
            <person name="Cho K."/>
        </authorList>
    </citation>
    <scope>NUCLEOTIDE SEQUENCE [LARGE SCALE GENOMIC DNA]</scope>
    <source>
        <strain evidence="1">LZ3.2</strain>
        <tissue evidence="1">Leaf</tissue>
    </source>
</reference>
<keyword evidence="2" id="KW-1185">Reference proteome</keyword>
<comment type="caution">
    <text evidence="1">The sequence shown here is derived from an EMBL/GenBank/DDBJ whole genome shotgun (WGS) entry which is preliminary data.</text>
</comment>
<dbReference type="AlphaFoldDB" id="A0A9J5Y7G0"/>
<dbReference type="EMBL" id="JACXVP010000007">
    <property type="protein sequence ID" value="KAG5595839.1"/>
    <property type="molecule type" value="Genomic_DNA"/>
</dbReference>
<name>A0A9J5Y7G0_SOLCO</name>
<gene>
    <name evidence="1" type="ORF">H5410_037071</name>
</gene>
<protein>
    <submittedName>
        <fullName evidence="1">Uncharacterized protein</fullName>
    </submittedName>
</protein>
<evidence type="ECO:0000313" key="2">
    <source>
        <dbReference type="Proteomes" id="UP000824120"/>
    </source>
</evidence>
<evidence type="ECO:0000313" key="1">
    <source>
        <dbReference type="EMBL" id="KAG5595839.1"/>
    </source>
</evidence>
<proteinExistence type="predicted"/>